<accession>A0AAE0XW81</accession>
<dbReference type="AlphaFoldDB" id="A0AAE0XW81"/>
<comment type="caution">
    <text evidence="1">The sequence shown here is derived from an EMBL/GenBank/DDBJ whole genome shotgun (WGS) entry which is preliminary data.</text>
</comment>
<proteinExistence type="predicted"/>
<sequence length="136" mass="15380">MLATAILALKLSTHRCARLWYAAEKDHVSYTLHGGLLSLLKLSTYRCIHLLEHSAESPCVLALHAMGFALVKLSTHRCARPWYSAERPRELHFTRWASKFDQVINPCIYLEHGAHVSNRHFAKVINPSLCPSFVCG</sequence>
<dbReference type="EMBL" id="JAWDGP010007420">
    <property type="protein sequence ID" value="KAK3719156.1"/>
    <property type="molecule type" value="Genomic_DNA"/>
</dbReference>
<evidence type="ECO:0000313" key="1">
    <source>
        <dbReference type="EMBL" id="KAK3719156.1"/>
    </source>
</evidence>
<gene>
    <name evidence="1" type="ORF">RRG08_063489</name>
</gene>
<evidence type="ECO:0000313" key="2">
    <source>
        <dbReference type="Proteomes" id="UP001283361"/>
    </source>
</evidence>
<keyword evidence="2" id="KW-1185">Reference proteome</keyword>
<dbReference type="Proteomes" id="UP001283361">
    <property type="component" value="Unassembled WGS sequence"/>
</dbReference>
<protein>
    <submittedName>
        <fullName evidence="1">Uncharacterized protein</fullName>
    </submittedName>
</protein>
<organism evidence="1 2">
    <name type="scientific">Elysia crispata</name>
    <name type="common">lettuce slug</name>
    <dbReference type="NCBI Taxonomy" id="231223"/>
    <lineage>
        <taxon>Eukaryota</taxon>
        <taxon>Metazoa</taxon>
        <taxon>Spiralia</taxon>
        <taxon>Lophotrochozoa</taxon>
        <taxon>Mollusca</taxon>
        <taxon>Gastropoda</taxon>
        <taxon>Heterobranchia</taxon>
        <taxon>Euthyneura</taxon>
        <taxon>Panpulmonata</taxon>
        <taxon>Sacoglossa</taxon>
        <taxon>Placobranchoidea</taxon>
        <taxon>Plakobranchidae</taxon>
        <taxon>Elysia</taxon>
    </lineage>
</organism>
<reference evidence="1" key="1">
    <citation type="journal article" date="2023" name="G3 (Bethesda)">
        <title>A reference genome for the long-term kleptoplast-retaining sea slug Elysia crispata morphotype clarki.</title>
        <authorList>
            <person name="Eastman K.E."/>
            <person name="Pendleton A.L."/>
            <person name="Shaikh M.A."/>
            <person name="Suttiyut T."/>
            <person name="Ogas R."/>
            <person name="Tomko P."/>
            <person name="Gavelis G."/>
            <person name="Widhalm J.R."/>
            <person name="Wisecaver J.H."/>
        </authorList>
    </citation>
    <scope>NUCLEOTIDE SEQUENCE</scope>
    <source>
        <strain evidence="1">ECLA1</strain>
    </source>
</reference>
<name>A0AAE0XW81_9GAST</name>